<organism evidence="9">
    <name type="scientific">Caldilineaceae bacterium SB0664_bin_27</name>
    <dbReference type="NCBI Taxonomy" id="2605260"/>
    <lineage>
        <taxon>Bacteria</taxon>
        <taxon>Bacillati</taxon>
        <taxon>Chloroflexota</taxon>
        <taxon>Caldilineae</taxon>
        <taxon>Caldilineales</taxon>
        <taxon>Caldilineaceae</taxon>
    </lineage>
</organism>
<dbReference type="GO" id="GO:0004518">
    <property type="term" value="F:nuclease activity"/>
    <property type="evidence" value="ECO:0007669"/>
    <property type="project" value="UniProtKB-KW"/>
</dbReference>
<keyword evidence="4" id="KW-0479">Metal-binding</keyword>
<evidence type="ECO:0000256" key="1">
    <source>
        <dbReference type="ARBA" id="ARBA00001946"/>
    </source>
</evidence>
<evidence type="ECO:0000313" key="9">
    <source>
        <dbReference type="EMBL" id="MXY95207.1"/>
    </source>
</evidence>
<reference evidence="9" key="1">
    <citation type="submission" date="2019-09" db="EMBL/GenBank/DDBJ databases">
        <title>Characterisation of the sponge microbiome using genome-centric metagenomics.</title>
        <authorList>
            <person name="Engelberts J.P."/>
            <person name="Robbins S.J."/>
            <person name="De Goeij J.M."/>
            <person name="Aranda M."/>
            <person name="Bell S.C."/>
            <person name="Webster N.S."/>
        </authorList>
    </citation>
    <scope>NUCLEOTIDE SEQUENCE</scope>
    <source>
        <strain evidence="9">SB0664_bin_27</strain>
    </source>
</reference>
<protein>
    <submittedName>
        <fullName evidence="9">PIN domain-containing protein</fullName>
    </submittedName>
</protein>
<keyword evidence="5" id="KW-0378">Hydrolase</keyword>
<comment type="caution">
    <text evidence="9">The sequence shown here is derived from an EMBL/GenBank/DDBJ whole genome shotgun (WGS) entry which is preliminary data.</text>
</comment>
<dbReference type="CDD" id="cd09854">
    <property type="entry name" value="PIN_VapC-like"/>
    <property type="match status" value="1"/>
</dbReference>
<sequence>MITSVDTNVLLDVFVSQAPDHAQSVDWLRAAYDRGALLVCDIVYAELVPAFGERVALNRALQEIGVTLSPINRDIAWEAGTRWMRYRRAGGPRKRIITDFLIGAHAIASADAFLTRDRGFYITYFPELKSS</sequence>
<dbReference type="InterPro" id="IPR050556">
    <property type="entry name" value="Type_II_TA_system_RNase"/>
</dbReference>
<keyword evidence="3" id="KW-0540">Nuclease</keyword>
<keyword evidence="6" id="KW-0460">Magnesium</keyword>
<comment type="cofactor">
    <cofactor evidence="1">
        <name>Mg(2+)</name>
        <dbReference type="ChEBI" id="CHEBI:18420"/>
    </cofactor>
</comment>
<dbReference type="InterPro" id="IPR029060">
    <property type="entry name" value="PIN-like_dom_sf"/>
</dbReference>
<dbReference type="SUPFAM" id="SSF88723">
    <property type="entry name" value="PIN domain-like"/>
    <property type="match status" value="1"/>
</dbReference>
<name>A0A6B0YX47_9CHLR</name>
<keyword evidence="2" id="KW-1277">Toxin-antitoxin system</keyword>
<evidence type="ECO:0000256" key="5">
    <source>
        <dbReference type="ARBA" id="ARBA00022801"/>
    </source>
</evidence>
<dbReference type="GO" id="GO:0046872">
    <property type="term" value="F:metal ion binding"/>
    <property type="evidence" value="ECO:0007669"/>
    <property type="project" value="UniProtKB-KW"/>
</dbReference>
<evidence type="ECO:0000256" key="2">
    <source>
        <dbReference type="ARBA" id="ARBA00022649"/>
    </source>
</evidence>
<gene>
    <name evidence="9" type="ORF">F4Y42_17330</name>
</gene>
<dbReference type="InterPro" id="IPR002716">
    <property type="entry name" value="PIN_dom"/>
</dbReference>
<dbReference type="EMBL" id="VXRG01000141">
    <property type="protein sequence ID" value="MXY95207.1"/>
    <property type="molecule type" value="Genomic_DNA"/>
</dbReference>
<evidence type="ECO:0000256" key="6">
    <source>
        <dbReference type="ARBA" id="ARBA00022842"/>
    </source>
</evidence>
<accession>A0A6B0YX47</accession>
<dbReference type="GO" id="GO:0016787">
    <property type="term" value="F:hydrolase activity"/>
    <property type="evidence" value="ECO:0007669"/>
    <property type="project" value="UniProtKB-KW"/>
</dbReference>
<dbReference type="PANTHER" id="PTHR33653:SF1">
    <property type="entry name" value="RIBONUCLEASE VAPC2"/>
    <property type="match status" value="1"/>
</dbReference>
<proteinExistence type="inferred from homology"/>
<dbReference type="Pfam" id="PF01850">
    <property type="entry name" value="PIN"/>
    <property type="match status" value="1"/>
</dbReference>
<evidence type="ECO:0000259" key="8">
    <source>
        <dbReference type="Pfam" id="PF01850"/>
    </source>
</evidence>
<dbReference type="Gene3D" id="3.40.50.1010">
    <property type="entry name" value="5'-nuclease"/>
    <property type="match status" value="1"/>
</dbReference>
<evidence type="ECO:0000256" key="7">
    <source>
        <dbReference type="ARBA" id="ARBA00038093"/>
    </source>
</evidence>
<dbReference type="PANTHER" id="PTHR33653">
    <property type="entry name" value="RIBONUCLEASE VAPC2"/>
    <property type="match status" value="1"/>
</dbReference>
<evidence type="ECO:0000256" key="4">
    <source>
        <dbReference type="ARBA" id="ARBA00022723"/>
    </source>
</evidence>
<comment type="similarity">
    <text evidence="7">Belongs to the PINc/VapC protein family.</text>
</comment>
<evidence type="ECO:0000256" key="3">
    <source>
        <dbReference type="ARBA" id="ARBA00022722"/>
    </source>
</evidence>
<dbReference type="AlphaFoldDB" id="A0A6B0YX47"/>
<feature type="domain" description="PIN" evidence="8">
    <location>
        <begin position="5"/>
        <end position="124"/>
    </location>
</feature>